<sequence>MKKTMILLGFFPILFLSSCEKSSSTSSMKQDADPHQHSLKSVQTQVPDWLGQYKAFVPCHSCEKKLISLQLNQNKTYTLKEVQFFKQKQQQKESSGTLHFNAQNTNLVQLVEDKTHKIHYIALHNQFIELLDQNKNRFENFEKYQIPKVQHIEVNNALKHVSIQADLFKIEKINLNSIENTKLTYLFEINNLSDRVLKLRDNDIILVDEKNNEHISTIENSLIAPNKTRYELVSFVYPKPSPPTYIKIK</sequence>
<gene>
    <name evidence="1" type="ORF">SAMN05421643_102178</name>
</gene>
<dbReference type="STRING" id="595670.SAMN05421643_102178"/>
<keyword evidence="2" id="KW-1185">Reference proteome</keyword>
<dbReference type="EMBL" id="FNPK01000002">
    <property type="protein sequence ID" value="SDY02239.1"/>
    <property type="molecule type" value="Genomic_DNA"/>
</dbReference>
<accession>A0A1H3GIX7</accession>
<evidence type="ECO:0000313" key="1">
    <source>
        <dbReference type="EMBL" id="SDY02239.1"/>
    </source>
</evidence>
<proteinExistence type="predicted"/>
<dbReference type="InterPro" id="IPR007298">
    <property type="entry name" value="Cu-R_lipoprotein_NlpE"/>
</dbReference>
<name>A0A1H3GIX7_9GAMM</name>
<organism evidence="1 2">
    <name type="scientific">Acinetobacter kyonggiensis</name>
    <dbReference type="NCBI Taxonomy" id="595670"/>
    <lineage>
        <taxon>Bacteria</taxon>
        <taxon>Pseudomonadati</taxon>
        <taxon>Pseudomonadota</taxon>
        <taxon>Gammaproteobacteria</taxon>
        <taxon>Moraxellales</taxon>
        <taxon>Moraxellaceae</taxon>
        <taxon>Acinetobacter</taxon>
    </lineage>
</organism>
<dbReference type="Pfam" id="PF04170">
    <property type="entry name" value="NlpE"/>
    <property type="match status" value="1"/>
</dbReference>
<reference evidence="2" key="1">
    <citation type="submission" date="2016-10" db="EMBL/GenBank/DDBJ databases">
        <authorList>
            <person name="Varghese N."/>
            <person name="Submissions S."/>
        </authorList>
    </citation>
    <scope>NUCLEOTIDE SEQUENCE [LARGE SCALE GENOMIC DNA]</scope>
    <source>
        <strain evidence="2">ANC 5109</strain>
    </source>
</reference>
<dbReference type="AlphaFoldDB" id="A0A1H3GIX7"/>
<evidence type="ECO:0000313" key="2">
    <source>
        <dbReference type="Proteomes" id="UP000199035"/>
    </source>
</evidence>
<dbReference type="Proteomes" id="UP000199035">
    <property type="component" value="Unassembled WGS sequence"/>
</dbReference>
<protein>
    <submittedName>
        <fullName evidence="1">NlpE N-terminal domain-containing protein</fullName>
    </submittedName>
</protein>
<dbReference type="PROSITE" id="PS51257">
    <property type="entry name" value="PROKAR_LIPOPROTEIN"/>
    <property type="match status" value="1"/>
</dbReference>
<dbReference type="Gene3D" id="2.40.128.640">
    <property type="match status" value="1"/>
</dbReference>